<dbReference type="PROSITE" id="PS51918">
    <property type="entry name" value="RADICAL_SAM"/>
    <property type="match status" value="1"/>
</dbReference>
<proteinExistence type="predicted"/>
<sequence>MKEALLYDNRENHQVACRLCAHFCVINCGERGRCGVRENRDGILYSLVYGHTIAHHVDPIEKKPLYHFYPGSRSLSIATPGCNMHCHWCQNAGISQVPRDVKFPVGDAMTPEQIVVAAQQSDSHSIAYTYTEPTIFFEYSLDTARLAHDAGLANVYVSNGYMTAEMLDLVQPYLDAANIDLKSFRDTTYRKYAGARLQPVLDSLKKLHTLGIWLEVTTLIIPGINDDLQELKELAEFIVTELGAATPWHVSRFYPQYQLNHLPSTPSATINQAVEIGRTAGLMHVYAGNLGVDNSTLCPGCGATLIQRRGYDLRNNRIGRESRCPDCGQQIAGVGMGKEEQ</sequence>
<feature type="domain" description="Radical SAM core" evidence="7">
    <location>
        <begin position="67"/>
        <end position="293"/>
    </location>
</feature>
<dbReference type="Proteomes" id="UP000632828">
    <property type="component" value="Unassembled WGS sequence"/>
</dbReference>
<dbReference type="InterPro" id="IPR034457">
    <property type="entry name" value="Organic_radical-activating"/>
</dbReference>
<dbReference type="CDD" id="cd01335">
    <property type="entry name" value="Radical_SAM"/>
    <property type="match status" value="1"/>
</dbReference>
<evidence type="ECO:0000256" key="2">
    <source>
        <dbReference type="ARBA" id="ARBA00022691"/>
    </source>
</evidence>
<dbReference type="InterPro" id="IPR058240">
    <property type="entry name" value="rSAM_sf"/>
</dbReference>
<feature type="binding site" evidence="6">
    <location>
        <position position="86"/>
    </location>
    <ligand>
        <name>[4Fe-4S] cluster</name>
        <dbReference type="ChEBI" id="CHEBI:49883"/>
        <note>4Fe-4S-S-AdoMet</note>
    </ligand>
</feature>
<evidence type="ECO:0000313" key="9">
    <source>
        <dbReference type="Proteomes" id="UP000632828"/>
    </source>
</evidence>
<dbReference type="InterPro" id="IPR016431">
    <property type="entry name" value="Pyrv-formate_lyase-activ_prd"/>
</dbReference>
<evidence type="ECO:0000256" key="4">
    <source>
        <dbReference type="ARBA" id="ARBA00023004"/>
    </source>
</evidence>
<keyword evidence="2 6" id="KW-0949">S-adenosyl-L-methionine</keyword>
<evidence type="ECO:0000256" key="6">
    <source>
        <dbReference type="PIRSR" id="PIRSR004869-50"/>
    </source>
</evidence>
<keyword evidence="3 6" id="KW-0479">Metal-binding</keyword>
<dbReference type="SUPFAM" id="SSF102114">
    <property type="entry name" value="Radical SAM enzymes"/>
    <property type="match status" value="1"/>
</dbReference>
<evidence type="ECO:0000256" key="1">
    <source>
        <dbReference type="ARBA" id="ARBA00022485"/>
    </source>
</evidence>
<name>A0A8J6QMR9_9BACT</name>
<accession>A0A8J6QMR9</accession>
<dbReference type="Gene3D" id="3.20.20.70">
    <property type="entry name" value="Aldolase class I"/>
    <property type="match status" value="1"/>
</dbReference>
<dbReference type="Pfam" id="PF04055">
    <property type="entry name" value="Radical_SAM"/>
    <property type="match status" value="1"/>
</dbReference>
<reference evidence="8" key="1">
    <citation type="submission" date="2020-09" db="EMBL/GenBank/DDBJ databases">
        <title>Pelobacter alkaliphilus sp. nov., a novel anaerobic arsenate-reducing bacterium from terrestrial mud volcano.</title>
        <authorList>
            <person name="Khomyakova M.A."/>
            <person name="Merkel A.Y."/>
            <person name="Slobodkin A.I."/>
        </authorList>
    </citation>
    <scope>NUCLEOTIDE SEQUENCE</scope>
    <source>
        <strain evidence="8">M08fum</strain>
    </source>
</reference>
<dbReference type="PANTHER" id="PTHR30352">
    <property type="entry name" value="PYRUVATE FORMATE-LYASE-ACTIVATING ENZYME"/>
    <property type="match status" value="1"/>
</dbReference>
<dbReference type="InterPro" id="IPR027596">
    <property type="entry name" value="AmmeMemoSam_rS"/>
</dbReference>
<evidence type="ECO:0000259" key="7">
    <source>
        <dbReference type="PROSITE" id="PS51918"/>
    </source>
</evidence>
<dbReference type="GO" id="GO:0046872">
    <property type="term" value="F:metal ion binding"/>
    <property type="evidence" value="ECO:0007669"/>
    <property type="project" value="UniProtKB-KW"/>
</dbReference>
<dbReference type="InterPro" id="IPR007197">
    <property type="entry name" value="rSAM"/>
</dbReference>
<feature type="binding site" evidence="6">
    <location>
        <position position="89"/>
    </location>
    <ligand>
        <name>[4Fe-4S] cluster</name>
        <dbReference type="ChEBI" id="CHEBI:49883"/>
        <note>4Fe-4S-S-AdoMet</note>
    </ligand>
</feature>
<dbReference type="PANTHER" id="PTHR30352:SF5">
    <property type="entry name" value="PYRUVATE FORMATE-LYASE 1-ACTIVATING ENZYME"/>
    <property type="match status" value="1"/>
</dbReference>
<dbReference type="GO" id="GO:0003824">
    <property type="term" value="F:catalytic activity"/>
    <property type="evidence" value="ECO:0007669"/>
    <property type="project" value="InterPro"/>
</dbReference>
<dbReference type="SFLD" id="SFLDG01101">
    <property type="entry name" value="Uncharacterised_Radical_SAM_Su"/>
    <property type="match status" value="1"/>
</dbReference>
<dbReference type="PIRSF" id="PIRSF004869">
    <property type="entry name" value="PflX_prd"/>
    <property type="match status" value="1"/>
</dbReference>
<keyword evidence="1" id="KW-0004">4Fe-4S</keyword>
<keyword evidence="4 6" id="KW-0408">Iron</keyword>
<evidence type="ECO:0000256" key="3">
    <source>
        <dbReference type="ARBA" id="ARBA00022723"/>
    </source>
</evidence>
<comment type="cofactor">
    <cofactor evidence="6">
        <name>[4Fe-4S] cluster</name>
        <dbReference type="ChEBI" id="CHEBI:49883"/>
    </cofactor>
    <text evidence="6">Binds 1 [4Fe-4S] cluster. The cluster is coordinated with 3 cysteines and an exchangeable S-adenosyl-L-methionine.</text>
</comment>
<dbReference type="EMBL" id="JACWUN010000005">
    <property type="protein sequence ID" value="MBD1400267.1"/>
    <property type="molecule type" value="Genomic_DNA"/>
</dbReference>
<comment type="caution">
    <text evidence="8">The sequence shown here is derived from an EMBL/GenBank/DDBJ whole genome shotgun (WGS) entry which is preliminary data.</text>
</comment>
<gene>
    <name evidence="8" type="primary">amrS</name>
    <name evidence="8" type="ORF">ICT70_06255</name>
</gene>
<evidence type="ECO:0000313" key="8">
    <source>
        <dbReference type="EMBL" id="MBD1400267.1"/>
    </source>
</evidence>
<dbReference type="RefSeq" id="WP_191154541.1">
    <property type="nucleotide sequence ID" value="NZ_JACWUN010000005.1"/>
</dbReference>
<dbReference type="SFLD" id="SFLDS00029">
    <property type="entry name" value="Radical_SAM"/>
    <property type="match status" value="1"/>
</dbReference>
<organism evidence="8 9">
    <name type="scientific">Pelovirga terrestris</name>
    <dbReference type="NCBI Taxonomy" id="2771352"/>
    <lineage>
        <taxon>Bacteria</taxon>
        <taxon>Pseudomonadati</taxon>
        <taxon>Thermodesulfobacteriota</taxon>
        <taxon>Desulfuromonadia</taxon>
        <taxon>Geobacterales</taxon>
        <taxon>Geobacteraceae</taxon>
        <taxon>Pelovirga</taxon>
    </lineage>
</organism>
<evidence type="ECO:0000256" key="5">
    <source>
        <dbReference type="ARBA" id="ARBA00023014"/>
    </source>
</evidence>
<keyword evidence="5 6" id="KW-0411">Iron-sulfur</keyword>
<dbReference type="NCBIfam" id="TIGR04337">
    <property type="entry name" value="AmmeMemoSam_rS"/>
    <property type="match status" value="1"/>
</dbReference>
<protein>
    <submittedName>
        <fullName evidence="8">AmmeMemoRadiSam system radical SAM enzyme</fullName>
    </submittedName>
</protein>
<dbReference type="GO" id="GO:0051539">
    <property type="term" value="F:4 iron, 4 sulfur cluster binding"/>
    <property type="evidence" value="ECO:0007669"/>
    <property type="project" value="UniProtKB-KW"/>
</dbReference>
<keyword evidence="9" id="KW-1185">Reference proteome</keyword>
<dbReference type="AlphaFoldDB" id="A0A8J6QMR9"/>
<dbReference type="InterPro" id="IPR013785">
    <property type="entry name" value="Aldolase_TIM"/>
</dbReference>
<feature type="binding site" evidence="6">
    <location>
        <position position="82"/>
    </location>
    <ligand>
        <name>[4Fe-4S] cluster</name>
        <dbReference type="ChEBI" id="CHEBI:49883"/>
        <note>4Fe-4S-S-AdoMet</note>
    </ligand>
</feature>